<evidence type="ECO:0000313" key="8">
    <source>
        <dbReference type="EMBL" id="TDQ37817.1"/>
    </source>
</evidence>
<dbReference type="PANTHER" id="PTHR32322">
    <property type="entry name" value="INNER MEMBRANE TRANSPORTER"/>
    <property type="match status" value="1"/>
</dbReference>
<sequence>MPARVTASPVWLVLLLTCLTMTAFAANSLLARLAFQTTSIDAASFTVIRILSGAVTLSLIALAGRQPLKTGKTDWLSALLLFVYAAAFSFAYRHISTGAGALVLFAAAQLLMIGYGLWRGERTSITGLILALGGLVLFLSPGAAAPSLSAALLMALAGFAWGGFSLLGKQGDSPVVGTALSFILTLPLALLLLAVQYRSLSLDVAGGLYALLSGSLASGVGYALWYWVRVRMAAITAGAVQLSVPVLSAIFGAVVLRETVSLQEAISALVVLAGIALVIRQERR</sequence>
<dbReference type="InterPro" id="IPR050638">
    <property type="entry name" value="AA-Vitamin_Transporters"/>
</dbReference>
<feature type="transmembrane region" description="Helical" evidence="5">
    <location>
        <begin position="175"/>
        <end position="195"/>
    </location>
</feature>
<evidence type="ECO:0000256" key="3">
    <source>
        <dbReference type="ARBA" id="ARBA00022989"/>
    </source>
</evidence>
<comment type="subcellular location">
    <subcellularLocation>
        <location evidence="1">Membrane</location>
        <topology evidence="1">Multi-pass membrane protein</topology>
    </subcellularLocation>
</comment>
<dbReference type="Pfam" id="PF00892">
    <property type="entry name" value="EamA"/>
    <property type="match status" value="1"/>
</dbReference>
<dbReference type="Proteomes" id="UP000294575">
    <property type="component" value="Unassembled WGS sequence"/>
</dbReference>
<evidence type="ECO:0000313" key="9">
    <source>
        <dbReference type="Proteomes" id="UP000294575"/>
    </source>
</evidence>
<gene>
    <name evidence="8" type="ORF">DFQ45_10643</name>
</gene>
<dbReference type="AlphaFoldDB" id="A0A4V3D4W6"/>
<evidence type="ECO:0000256" key="1">
    <source>
        <dbReference type="ARBA" id="ARBA00004141"/>
    </source>
</evidence>
<feature type="transmembrane region" description="Helical" evidence="5">
    <location>
        <begin position="150"/>
        <end position="168"/>
    </location>
</feature>
<organism evidence="8 9">
    <name type="scientific">Thiopseudomonas denitrificans</name>
    <dbReference type="NCBI Taxonomy" id="1501432"/>
    <lineage>
        <taxon>Bacteria</taxon>
        <taxon>Pseudomonadati</taxon>
        <taxon>Pseudomonadota</taxon>
        <taxon>Gammaproteobacteria</taxon>
        <taxon>Pseudomonadales</taxon>
        <taxon>Pseudomonadaceae</taxon>
        <taxon>Thiopseudomonas</taxon>
    </lineage>
</organism>
<feature type="transmembrane region" description="Helical" evidence="5">
    <location>
        <begin position="207"/>
        <end position="228"/>
    </location>
</feature>
<reference evidence="8 9" key="1">
    <citation type="submission" date="2019-03" db="EMBL/GenBank/DDBJ databases">
        <title>Genomic Encyclopedia of Type Strains, Phase IV (KMG-IV): sequencing the most valuable type-strain genomes for metagenomic binning, comparative biology and taxonomic classification.</title>
        <authorList>
            <person name="Goeker M."/>
        </authorList>
    </citation>
    <scope>NUCLEOTIDE SEQUENCE [LARGE SCALE GENOMIC DNA]</scope>
    <source>
        <strain evidence="8 9">DSM 28679</strain>
    </source>
</reference>
<keyword evidence="3 5" id="KW-1133">Transmembrane helix</keyword>
<dbReference type="EMBL" id="SNYK01000006">
    <property type="protein sequence ID" value="TDQ37817.1"/>
    <property type="molecule type" value="Genomic_DNA"/>
</dbReference>
<feature type="transmembrane region" description="Helical" evidence="5">
    <location>
        <begin position="75"/>
        <end position="92"/>
    </location>
</feature>
<dbReference type="InterPro" id="IPR037185">
    <property type="entry name" value="EmrE-like"/>
</dbReference>
<keyword evidence="4 5" id="KW-0472">Membrane</keyword>
<evidence type="ECO:0000256" key="4">
    <source>
        <dbReference type="ARBA" id="ARBA00023136"/>
    </source>
</evidence>
<dbReference type="InterPro" id="IPR000620">
    <property type="entry name" value="EamA_dom"/>
</dbReference>
<evidence type="ECO:0000256" key="2">
    <source>
        <dbReference type="ARBA" id="ARBA00022692"/>
    </source>
</evidence>
<comment type="caution">
    <text evidence="8">The sequence shown here is derived from an EMBL/GenBank/DDBJ whole genome shotgun (WGS) entry which is preliminary data.</text>
</comment>
<keyword evidence="9" id="KW-1185">Reference proteome</keyword>
<evidence type="ECO:0000256" key="5">
    <source>
        <dbReference type="SAM" id="Phobius"/>
    </source>
</evidence>
<feature type="domain" description="EamA" evidence="7">
    <location>
        <begin position="149"/>
        <end position="279"/>
    </location>
</feature>
<feature type="transmembrane region" description="Helical" evidence="5">
    <location>
        <begin position="235"/>
        <end position="256"/>
    </location>
</feature>
<dbReference type="GO" id="GO:0016020">
    <property type="term" value="C:membrane"/>
    <property type="evidence" value="ECO:0007669"/>
    <property type="project" value="UniProtKB-SubCell"/>
</dbReference>
<protein>
    <submittedName>
        <fullName evidence="8">EamA-like transporter family protein</fullName>
    </submittedName>
</protein>
<evidence type="ECO:0000259" key="7">
    <source>
        <dbReference type="Pfam" id="PF00892"/>
    </source>
</evidence>
<dbReference type="RefSeq" id="WP_206167947.1">
    <property type="nucleotide sequence ID" value="NZ_LNJZ01000003.1"/>
</dbReference>
<dbReference type="SUPFAM" id="SSF103481">
    <property type="entry name" value="Multidrug resistance efflux transporter EmrE"/>
    <property type="match status" value="1"/>
</dbReference>
<dbReference type="PANTHER" id="PTHR32322:SF9">
    <property type="entry name" value="AMINO-ACID METABOLITE EFFLUX PUMP-RELATED"/>
    <property type="match status" value="1"/>
</dbReference>
<proteinExistence type="predicted"/>
<keyword evidence="6" id="KW-0732">Signal</keyword>
<feature type="transmembrane region" description="Helical" evidence="5">
    <location>
        <begin position="98"/>
        <end position="118"/>
    </location>
</feature>
<feature type="chain" id="PRO_5020205111" evidence="6">
    <location>
        <begin position="26"/>
        <end position="284"/>
    </location>
</feature>
<accession>A0A4V3D4W6</accession>
<feature type="signal peptide" evidence="6">
    <location>
        <begin position="1"/>
        <end position="25"/>
    </location>
</feature>
<evidence type="ECO:0000256" key="6">
    <source>
        <dbReference type="SAM" id="SignalP"/>
    </source>
</evidence>
<name>A0A4V3D4W6_9GAMM</name>
<feature type="transmembrane region" description="Helical" evidence="5">
    <location>
        <begin position="125"/>
        <end position="144"/>
    </location>
</feature>
<feature type="transmembrane region" description="Helical" evidence="5">
    <location>
        <begin position="41"/>
        <end position="63"/>
    </location>
</feature>
<keyword evidence="2 5" id="KW-0812">Transmembrane</keyword>
<feature type="transmembrane region" description="Helical" evidence="5">
    <location>
        <begin position="262"/>
        <end position="279"/>
    </location>
</feature>